<dbReference type="Gene3D" id="1.25.10.10">
    <property type="entry name" value="Leucine-rich Repeat Variant"/>
    <property type="match status" value="1"/>
</dbReference>
<dbReference type="GO" id="GO:0008033">
    <property type="term" value="P:tRNA processing"/>
    <property type="evidence" value="ECO:0007669"/>
    <property type="project" value="UniProtKB-KW"/>
</dbReference>
<dbReference type="SUPFAM" id="SSF48371">
    <property type="entry name" value="ARM repeat"/>
    <property type="match status" value="1"/>
</dbReference>
<accession>A0A0G4L2U5</accession>
<dbReference type="GO" id="GO:0031267">
    <property type="term" value="F:small GTPase binding"/>
    <property type="evidence" value="ECO:0007669"/>
    <property type="project" value="InterPro"/>
</dbReference>
<proteinExistence type="predicted"/>
<protein>
    <recommendedName>
        <fullName evidence="3">Importin N-terminal domain-containing protein</fullName>
    </recommendedName>
</protein>
<feature type="non-terminal residue" evidence="4">
    <location>
        <position position="194"/>
    </location>
</feature>
<dbReference type="GO" id="GO:0006606">
    <property type="term" value="P:protein import into nucleus"/>
    <property type="evidence" value="ECO:0007669"/>
    <property type="project" value="TreeGrafter"/>
</dbReference>
<dbReference type="PANTHER" id="PTHR12363:SF53">
    <property type="entry name" value="MRNA TRANSPORT REGULATOR MTR10"/>
    <property type="match status" value="1"/>
</dbReference>
<comment type="function">
    <text evidence="2">tRNA nucleus export receptor which facilitates tRNA translocation across the nuclear pore complex. Involved in pre-tRNA splicing, probably by affecting the interaction of pre-tRNA with splicing endonuclease.</text>
</comment>
<dbReference type="GO" id="GO:0005634">
    <property type="term" value="C:nucleus"/>
    <property type="evidence" value="ECO:0007669"/>
    <property type="project" value="UniProtKB-ARBA"/>
</dbReference>
<dbReference type="GO" id="GO:0005737">
    <property type="term" value="C:cytoplasm"/>
    <property type="evidence" value="ECO:0007669"/>
    <property type="project" value="TreeGrafter"/>
</dbReference>
<dbReference type="InterPro" id="IPR001494">
    <property type="entry name" value="Importin-beta_N"/>
</dbReference>
<dbReference type="PANTHER" id="PTHR12363">
    <property type="entry name" value="TRANSPORTIN 3 AND IMPORTIN 13"/>
    <property type="match status" value="1"/>
</dbReference>
<feature type="domain" description="Importin N-terminal" evidence="3">
    <location>
        <begin position="33"/>
        <end position="100"/>
    </location>
</feature>
<dbReference type="Proteomes" id="UP000044602">
    <property type="component" value="Unassembled WGS sequence"/>
</dbReference>
<keyword evidence="1" id="KW-0819">tRNA processing</keyword>
<dbReference type="STRING" id="100787.A0A0G4L2U5"/>
<dbReference type="PROSITE" id="PS50166">
    <property type="entry name" value="IMPORTIN_B_NT"/>
    <property type="match status" value="1"/>
</dbReference>
<dbReference type="InterPro" id="IPR013598">
    <property type="entry name" value="Exportin-1/Importin-b-like"/>
</dbReference>
<evidence type="ECO:0000259" key="3">
    <source>
        <dbReference type="PROSITE" id="PS50166"/>
    </source>
</evidence>
<dbReference type="Pfam" id="PF03810">
    <property type="entry name" value="IBN_N"/>
    <property type="match status" value="1"/>
</dbReference>
<organism evidence="4 5">
    <name type="scientific">Verticillium longisporum</name>
    <name type="common">Verticillium dahliae var. longisporum</name>
    <dbReference type="NCBI Taxonomy" id="100787"/>
    <lineage>
        <taxon>Eukaryota</taxon>
        <taxon>Fungi</taxon>
        <taxon>Dikarya</taxon>
        <taxon>Ascomycota</taxon>
        <taxon>Pezizomycotina</taxon>
        <taxon>Sordariomycetes</taxon>
        <taxon>Hypocreomycetidae</taxon>
        <taxon>Glomerellales</taxon>
        <taxon>Plectosphaerellaceae</taxon>
        <taxon>Verticillium</taxon>
    </lineage>
</organism>
<dbReference type="InterPro" id="IPR016024">
    <property type="entry name" value="ARM-type_fold"/>
</dbReference>
<dbReference type="Pfam" id="PF08389">
    <property type="entry name" value="Xpo1"/>
    <property type="match status" value="1"/>
</dbReference>
<gene>
    <name evidence="4" type="ORF">BN1708_017479</name>
</gene>
<dbReference type="EMBL" id="CVQH01007391">
    <property type="protein sequence ID" value="CRK16321.1"/>
    <property type="molecule type" value="Genomic_DNA"/>
</dbReference>
<evidence type="ECO:0000256" key="2">
    <source>
        <dbReference type="ARBA" id="ARBA00025147"/>
    </source>
</evidence>
<reference evidence="4 5" key="1">
    <citation type="submission" date="2015-05" db="EMBL/GenBank/DDBJ databases">
        <authorList>
            <person name="Wang D.B."/>
            <person name="Wang M."/>
        </authorList>
    </citation>
    <scope>NUCLEOTIDE SEQUENCE [LARGE SCALE GENOMIC DNA]</scope>
    <source>
        <strain evidence="4">VL1</strain>
    </source>
</reference>
<keyword evidence="5" id="KW-1185">Reference proteome</keyword>
<dbReference type="InterPro" id="IPR011989">
    <property type="entry name" value="ARM-like"/>
</dbReference>
<dbReference type="AlphaFoldDB" id="A0A0G4L2U5"/>
<evidence type="ECO:0000256" key="1">
    <source>
        <dbReference type="ARBA" id="ARBA00022694"/>
    </source>
</evidence>
<name>A0A0G4L2U5_VERLO</name>
<evidence type="ECO:0000313" key="4">
    <source>
        <dbReference type="EMBL" id="CRK16321.1"/>
    </source>
</evidence>
<dbReference type="SMART" id="SM00913">
    <property type="entry name" value="IBN_N"/>
    <property type="match status" value="1"/>
</dbReference>
<sequence length="194" mass="21192">MAANGAQGSYTPENVLAAVVTMRGGEREAKKQAHEYLERFQKSKDAWPLVIGILQSDADAEAKLFAATTMRGKLTYDLSTDISDSELPALREQILLLLKHYASGLRPIRVQLCVCLAVLAIHMKDWKDVLPVVVSALEGPQSHTAVLDFLRVLPEEVTEGRKITLSVRGPRNCRLSCGAPRTPLLGPTLSAISF</sequence>
<dbReference type="InterPro" id="IPR051345">
    <property type="entry name" value="Importin_beta-like_NTR"/>
</dbReference>
<evidence type="ECO:0000313" key="5">
    <source>
        <dbReference type="Proteomes" id="UP000044602"/>
    </source>
</evidence>